<name>A0AC60NWD1_IXOPE</name>
<protein>
    <submittedName>
        <fullName evidence="1">Uncharacterized protein</fullName>
    </submittedName>
</protein>
<dbReference type="Proteomes" id="UP000805193">
    <property type="component" value="Unassembled WGS sequence"/>
</dbReference>
<keyword evidence="2" id="KW-1185">Reference proteome</keyword>
<comment type="caution">
    <text evidence="1">The sequence shown here is derived from an EMBL/GenBank/DDBJ whole genome shotgun (WGS) entry which is preliminary data.</text>
</comment>
<dbReference type="EMBL" id="JABSTQ010011434">
    <property type="protein sequence ID" value="KAG0411402.1"/>
    <property type="molecule type" value="Genomic_DNA"/>
</dbReference>
<sequence>MAQSEPGCPTPRDVNFGFHSCGSSSFGDASLEALHATTFAPSRPKQCRWATRNTLCARVAFATTVQETGELVSGAFPRDKCAGPATRAGREAACSRVWDVTAPSQGAPKGFGDLFRPPAATWECDSCMVRNEAKAQRCCACETPRVSPAPALWEKFKPAAGSWSCSECMISNAGTAVKCAACETPRPGAPPAAPTTATATAPASTSGPAATEAPSQGTPKGFGDLFRPSATTWECDTCMVRNEAKAQRCCACETPRMSPAPGQTGTFKFGIPTSTTPATPAQTSAQATFKFGNLTTTSAPTPFKFGTQETSSSAAAPPVAQFKFGSAMLACKPQGPLGQDAAFGQKVEERAGKPAAPGFAEPPKTEPAVVFGAPKTESSASPAVFSFVPSSFAPKRKSEAIPEVPEIKDSMPSSAVFGGSAKTGGTTQDSGLFGALTKASVGLPPASTPCPSGATAPKVADSVASAGAPTGGDSQKVGFSFDNLAKNSPTAATFSFGIPSKPTESAAPKGSASVVETKTTATSAAPAAVGGFSFSAPSKTSEGGEPPKPVGGFLFGAASVGKSEGFAFNAATPKPASTFSFGNAGAAAASAATPKPAPAFSFGNAGAQAAPGDAAGAASSTPKFVFGQKTDTSPGTFTFGTASLATSPPASFGFPSAGTAAPATQPLAGQGSFGEAKPKASSGGFKFGTSQEGGTTFAADAPQPTQSTPFSFGATPAPAPVGGGFSFGASQPAASQPAAPAFSFGPGVPTPAAPRLDFAQPSASPFGAASPAAPAFAFGGPMAAPTAPQAASFQFGASAPNQGGVFRFGAPSQGAPESGTQPQPGGFNFSAVQPATLGAFGQQQQPGANPSQGGFGFNAAAPANPPGFAFLPGADNPFSATGTGGTTQARRIRKAIRRKPNQPR</sequence>
<gene>
    <name evidence="1" type="ORF">HPB47_011464</name>
</gene>
<accession>A0AC60NWD1</accession>
<evidence type="ECO:0000313" key="2">
    <source>
        <dbReference type="Proteomes" id="UP000805193"/>
    </source>
</evidence>
<proteinExistence type="predicted"/>
<evidence type="ECO:0000313" key="1">
    <source>
        <dbReference type="EMBL" id="KAG0411402.1"/>
    </source>
</evidence>
<reference evidence="1 2" key="1">
    <citation type="journal article" date="2020" name="Cell">
        <title>Large-Scale Comparative Analyses of Tick Genomes Elucidate Their Genetic Diversity and Vector Capacities.</title>
        <authorList>
            <consortium name="Tick Genome and Microbiome Consortium (TIGMIC)"/>
            <person name="Jia N."/>
            <person name="Wang J."/>
            <person name="Shi W."/>
            <person name="Du L."/>
            <person name="Sun Y."/>
            <person name="Zhan W."/>
            <person name="Jiang J.F."/>
            <person name="Wang Q."/>
            <person name="Zhang B."/>
            <person name="Ji P."/>
            <person name="Bell-Sakyi L."/>
            <person name="Cui X.M."/>
            <person name="Yuan T.T."/>
            <person name="Jiang B.G."/>
            <person name="Yang W.F."/>
            <person name="Lam T.T."/>
            <person name="Chang Q.C."/>
            <person name="Ding S.J."/>
            <person name="Wang X.J."/>
            <person name="Zhu J.G."/>
            <person name="Ruan X.D."/>
            <person name="Zhao L."/>
            <person name="Wei J.T."/>
            <person name="Ye R.Z."/>
            <person name="Que T.C."/>
            <person name="Du C.H."/>
            <person name="Zhou Y.H."/>
            <person name="Cheng J.X."/>
            <person name="Dai P.F."/>
            <person name="Guo W.B."/>
            <person name="Han X.H."/>
            <person name="Huang E.J."/>
            <person name="Li L.F."/>
            <person name="Wei W."/>
            <person name="Gao Y.C."/>
            <person name="Liu J.Z."/>
            <person name="Shao H.Z."/>
            <person name="Wang X."/>
            <person name="Wang C.C."/>
            <person name="Yang T.C."/>
            <person name="Huo Q.B."/>
            <person name="Li W."/>
            <person name="Chen H.Y."/>
            <person name="Chen S.E."/>
            <person name="Zhou L.G."/>
            <person name="Ni X.B."/>
            <person name="Tian J.H."/>
            <person name="Sheng Y."/>
            <person name="Liu T."/>
            <person name="Pan Y.S."/>
            <person name="Xia L.Y."/>
            <person name="Li J."/>
            <person name="Zhao F."/>
            <person name="Cao W.C."/>
        </authorList>
    </citation>
    <scope>NUCLEOTIDE SEQUENCE [LARGE SCALE GENOMIC DNA]</scope>
    <source>
        <strain evidence="1">Iper-2018</strain>
    </source>
</reference>
<organism evidence="1 2">
    <name type="scientific">Ixodes persulcatus</name>
    <name type="common">Taiga tick</name>
    <dbReference type="NCBI Taxonomy" id="34615"/>
    <lineage>
        <taxon>Eukaryota</taxon>
        <taxon>Metazoa</taxon>
        <taxon>Ecdysozoa</taxon>
        <taxon>Arthropoda</taxon>
        <taxon>Chelicerata</taxon>
        <taxon>Arachnida</taxon>
        <taxon>Acari</taxon>
        <taxon>Parasitiformes</taxon>
        <taxon>Ixodida</taxon>
        <taxon>Ixodoidea</taxon>
        <taxon>Ixodidae</taxon>
        <taxon>Ixodinae</taxon>
        <taxon>Ixodes</taxon>
    </lineage>
</organism>